<evidence type="ECO:0000256" key="3">
    <source>
        <dbReference type="ARBA" id="ARBA00023054"/>
    </source>
</evidence>
<evidence type="ECO:0000313" key="8">
    <source>
        <dbReference type="EMBL" id="VDD09067.1"/>
    </source>
</evidence>
<feature type="domain" description="G protein gamma" evidence="7">
    <location>
        <begin position="75"/>
        <end position="147"/>
    </location>
</feature>
<evidence type="ECO:0000259" key="7">
    <source>
        <dbReference type="SMART" id="SM01224"/>
    </source>
</evidence>
<proteinExistence type="predicted"/>
<evidence type="ECO:0000256" key="1">
    <source>
        <dbReference type="ARBA" id="ARBA00004236"/>
    </source>
</evidence>
<name>A0A3P6BSH4_BRAOL</name>
<dbReference type="InterPro" id="IPR015898">
    <property type="entry name" value="G-protein_gamma-like_dom"/>
</dbReference>
<gene>
    <name evidence="8" type="ORF">BOLC4T24518H</name>
</gene>
<feature type="coiled-coil region" evidence="6">
    <location>
        <begin position="71"/>
        <end position="98"/>
    </location>
</feature>
<dbReference type="PANTHER" id="PTHR35129:SF1">
    <property type="entry name" value="GUANINE NUCLEOTIDE-BINDING PROTEIN SUBUNIT GAMMA 1"/>
    <property type="match status" value="1"/>
</dbReference>
<keyword evidence="4" id="KW-0472">Membrane</keyword>
<accession>A0A3P6BSH4</accession>
<reference evidence="8" key="1">
    <citation type="submission" date="2018-11" db="EMBL/GenBank/DDBJ databases">
        <authorList>
            <consortium name="Genoscope - CEA"/>
            <person name="William W."/>
        </authorList>
    </citation>
    <scope>NUCLEOTIDE SEQUENCE</scope>
</reference>
<keyword evidence="3 6" id="KW-0175">Coiled coil</keyword>
<evidence type="ECO:0000256" key="5">
    <source>
        <dbReference type="ARBA" id="ARBA00023224"/>
    </source>
</evidence>
<sequence>IRFELLLGSHTNPHGSCALLNKLITLFWALLISENNSLVVRRRGSIVPIIRAEILEEKEQEAASVGDARGKHRILAELGRVEQEVRFLEKELEALGQTDIVSTVCEELLCVIEEAPDPLLPLTKGPLNLGWDRWFEGPNGGEGCICFIL</sequence>
<dbReference type="GO" id="GO:0007186">
    <property type="term" value="P:G protein-coupled receptor signaling pathway"/>
    <property type="evidence" value="ECO:0007669"/>
    <property type="project" value="InterPro"/>
</dbReference>
<evidence type="ECO:0000256" key="6">
    <source>
        <dbReference type="SAM" id="Coils"/>
    </source>
</evidence>
<keyword evidence="5" id="KW-0807">Transducer</keyword>
<dbReference type="PANTHER" id="PTHR35129">
    <property type="entry name" value="GUANINE NUCLEOTIDE-BINDING PROTEIN SUBUNIT GAMMA 1"/>
    <property type="match status" value="1"/>
</dbReference>
<dbReference type="Pfam" id="PF00631">
    <property type="entry name" value="G-gamma"/>
    <property type="match status" value="1"/>
</dbReference>
<protein>
    <recommendedName>
        <fullName evidence="7">G protein gamma domain-containing protein</fullName>
    </recommendedName>
</protein>
<evidence type="ECO:0000256" key="2">
    <source>
        <dbReference type="ARBA" id="ARBA00022475"/>
    </source>
</evidence>
<dbReference type="EMBL" id="LR031873">
    <property type="protein sequence ID" value="VDD09067.1"/>
    <property type="molecule type" value="Genomic_DNA"/>
</dbReference>
<dbReference type="GO" id="GO:0005886">
    <property type="term" value="C:plasma membrane"/>
    <property type="evidence" value="ECO:0007669"/>
    <property type="project" value="UniProtKB-SubCell"/>
</dbReference>
<dbReference type="AlphaFoldDB" id="A0A3P6BSH4"/>
<evidence type="ECO:0000256" key="4">
    <source>
        <dbReference type="ARBA" id="ARBA00023136"/>
    </source>
</evidence>
<keyword evidence="2" id="KW-1003">Cell membrane</keyword>
<dbReference type="SMART" id="SM01224">
    <property type="entry name" value="G_gamma"/>
    <property type="match status" value="1"/>
</dbReference>
<comment type="subcellular location">
    <subcellularLocation>
        <location evidence="1">Cell membrane</location>
    </subcellularLocation>
</comment>
<dbReference type="InterPro" id="IPR045878">
    <property type="entry name" value="GG1/2"/>
</dbReference>
<organism evidence="8">
    <name type="scientific">Brassica oleracea</name>
    <name type="common">Wild cabbage</name>
    <dbReference type="NCBI Taxonomy" id="3712"/>
    <lineage>
        <taxon>Eukaryota</taxon>
        <taxon>Viridiplantae</taxon>
        <taxon>Streptophyta</taxon>
        <taxon>Embryophyta</taxon>
        <taxon>Tracheophyta</taxon>
        <taxon>Spermatophyta</taxon>
        <taxon>Magnoliopsida</taxon>
        <taxon>eudicotyledons</taxon>
        <taxon>Gunneridae</taxon>
        <taxon>Pentapetalae</taxon>
        <taxon>rosids</taxon>
        <taxon>malvids</taxon>
        <taxon>Brassicales</taxon>
        <taxon>Brassicaceae</taxon>
        <taxon>Brassiceae</taxon>
        <taxon>Brassica</taxon>
    </lineage>
</organism>
<feature type="non-terminal residue" evidence="8">
    <location>
        <position position="1"/>
    </location>
</feature>